<evidence type="ECO:0000256" key="7">
    <source>
        <dbReference type="RuleBase" id="RU079119"/>
    </source>
</evidence>
<comment type="catalytic activity">
    <reaction evidence="7">
        <text>L-cysteinyl-[protein] + hexadecanoyl-CoA = S-hexadecanoyl-L-cysteinyl-[protein] + CoA</text>
        <dbReference type="Rhea" id="RHEA:36683"/>
        <dbReference type="Rhea" id="RHEA-COMP:10131"/>
        <dbReference type="Rhea" id="RHEA-COMP:11032"/>
        <dbReference type="ChEBI" id="CHEBI:29950"/>
        <dbReference type="ChEBI" id="CHEBI:57287"/>
        <dbReference type="ChEBI" id="CHEBI:57379"/>
        <dbReference type="ChEBI" id="CHEBI:74151"/>
        <dbReference type="EC" id="2.3.1.225"/>
    </reaction>
</comment>
<dbReference type="GO" id="GO:0016020">
    <property type="term" value="C:membrane"/>
    <property type="evidence" value="ECO:0007669"/>
    <property type="project" value="UniProtKB-SubCell"/>
</dbReference>
<feature type="transmembrane region" description="Helical" evidence="7">
    <location>
        <begin position="34"/>
        <end position="56"/>
    </location>
</feature>
<name>A0AAV2TK03_CALDB</name>
<dbReference type="PROSITE" id="PS50216">
    <property type="entry name" value="DHHC"/>
    <property type="match status" value="1"/>
</dbReference>
<dbReference type="EMBL" id="CAXLJL010000434">
    <property type="protein sequence ID" value="CAL5137787.1"/>
    <property type="molecule type" value="Genomic_DNA"/>
</dbReference>
<keyword evidence="2 7" id="KW-0808">Transferase</keyword>
<dbReference type="InterPro" id="IPR001594">
    <property type="entry name" value="Palmitoyltrfase_DHHC"/>
</dbReference>
<dbReference type="AlphaFoldDB" id="A0AAV2TK03"/>
<dbReference type="GO" id="GO:0005794">
    <property type="term" value="C:Golgi apparatus"/>
    <property type="evidence" value="ECO:0007669"/>
    <property type="project" value="TreeGrafter"/>
</dbReference>
<evidence type="ECO:0000313" key="10">
    <source>
        <dbReference type="Proteomes" id="UP001497525"/>
    </source>
</evidence>
<dbReference type="Proteomes" id="UP001497525">
    <property type="component" value="Unassembled WGS sequence"/>
</dbReference>
<evidence type="ECO:0000256" key="2">
    <source>
        <dbReference type="ARBA" id="ARBA00022679"/>
    </source>
</evidence>
<reference evidence="9" key="1">
    <citation type="submission" date="2024-06" db="EMBL/GenBank/DDBJ databases">
        <authorList>
            <person name="Liu X."/>
            <person name="Lenzi L."/>
            <person name="Haldenby T S."/>
            <person name="Uol C."/>
        </authorList>
    </citation>
    <scope>NUCLEOTIDE SEQUENCE</scope>
</reference>
<dbReference type="InterPro" id="IPR039859">
    <property type="entry name" value="PFA4/ZDH16/20/ERF2-like"/>
</dbReference>
<evidence type="ECO:0000256" key="4">
    <source>
        <dbReference type="ARBA" id="ARBA00022989"/>
    </source>
</evidence>
<feature type="domain" description="Palmitoyltransferase DHHC" evidence="8">
    <location>
        <begin position="2"/>
        <end position="135"/>
    </location>
</feature>
<evidence type="ECO:0000256" key="5">
    <source>
        <dbReference type="ARBA" id="ARBA00023136"/>
    </source>
</evidence>
<evidence type="ECO:0000259" key="8">
    <source>
        <dbReference type="Pfam" id="PF01529"/>
    </source>
</evidence>
<keyword evidence="5 7" id="KW-0472">Membrane</keyword>
<dbReference type="EC" id="2.3.1.225" evidence="7"/>
<evidence type="ECO:0000313" key="9">
    <source>
        <dbReference type="EMBL" id="CAL5137787.1"/>
    </source>
</evidence>
<sequence>MPARCRHCVRCDHCVFRMEHHCVWTNCCIGGHNAGYFVMFLLSSLVMTLNATWLCFKMLRKYVEMKGLWAAQYVDDEGMMHPMDWPTIIQHLFMSFPRVVGLGCTSLLLSAPLTGYVGFHLWLLCTNRTTYEYWRLSKLRQKTRIESGRESFHLSKKMHLYDDGVDEVSGVDGYYTGMPPIEDCPSSISRRLAWNGQFYDRGLWGNLSEVLGYHITDTLRELRRKVHPQMEFRPQ</sequence>
<gene>
    <name evidence="9" type="ORF">CDAUBV1_LOCUS12271</name>
</gene>
<accession>A0AAV2TK03</accession>
<keyword evidence="3 7" id="KW-0812">Transmembrane</keyword>
<protein>
    <recommendedName>
        <fullName evidence="7">Palmitoyltransferase</fullName>
        <ecNumber evidence="7">2.3.1.225</ecNumber>
    </recommendedName>
</protein>
<proteinExistence type="inferred from homology"/>
<feature type="transmembrane region" description="Helical" evidence="7">
    <location>
        <begin position="99"/>
        <end position="123"/>
    </location>
</feature>
<dbReference type="GO" id="GO:0019706">
    <property type="term" value="F:protein-cysteine S-palmitoyltransferase activity"/>
    <property type="evidence" value="ECO:0007669"/>
    <property type="project" value="UniProtKB-EC"/>
</dbReference>
<keyword evidence="4 7" id="KW-1133">Transmembrane helix</keyword>
<dbReference type="Pfam" id="PF01529">
    <property type="entry name" value="DHHC"/>
    <property type="match status" value="1"/>
</dbReference>
<organism evidence="9 10">
    <name type="scientific">Calicophoron daubneyi</name>
    <name type="common">Rumen fluke</name>
    <name type="synonym">Paramphistomum daubneyi</name>
    <dbReference type="NCBI Taxonomy" id="300641"/>
    <lineage>
        <taxon>Eukaryota</taxon>
        <taxon>Metazoa</taxon>
        <taxon>Spiralia</taxon>
        <taxon>Lophotrochozoa</taxon>
        <taxon>Platyhelminthes</taxon>
        <taxon>Trematoda</taxon>
        <taxon>Digenea</taxon>
        <taxon>Plagiorchiida</taxon>
        <taxon>Pronocephalata</taxon>
        <taxon>Paramphistomoidea</taxon>
        <taxon>Paramphistomidae</taxon>
        <taxon>Calicophoron</taxon>
    </lineage>
</organism>
<evidence type="ECO:0000256" key="1">
    <source>
        <dbReference type="ARBA" id="ARBA00004141"/>
    </source>
</evidence>
<comment type="subcellular location">
    <subcellularLocation>
        <location evidence="1">Membrane</location>
        <topology evidence="1">Multi-pass membrane protein</topology>
    </subcellularLocation>
</comment>
<comment type="similarity">
    <text evidence="7">Belongs to the DHHC palmitoyltransferase family.</text>
</comment>
<comment type="caution">
    <text evidence="9">The sequence shown here is derived from an EMBL/GenBank/DDBJ whole genome shotgun (WGS) entry which is preliminary data.</text>
</comment>
<keyword evidence="6 7" id="KW-0012">Acyltransferase</keyword>
<evidence type="ECO:0000256" key="6">
    <source>
        <dbReference type="ARBA" id="ARBA00023315"/>
    </source>
</evidence>
<dbReference type="GO" id="GO:0006612">
    <property type="term" value="P:protein targeting to membrane"/>
    <property type="evidence" value="ECO:0007669"/>
    <property type="project" value="TreeGrafter"/>
</dbReference>
<dbReference type="PANTHER" id="PTHR22883">
    <property type="entry name" value="ZINC FINGER DHHC DOMAIN CONTAINING PROTEIN"/>
    <property type="match status" value="1"/>
</dbReference>
<comment type="domain">
    <text evidence="7">The DHHC domain is required for palmitoyltransferase activity.</text>
</comment>
<evidence type="ECO:0000256" key="3">
    <source>
        <dbReference type="ARBA" id="ARBA00022692"/>
    </source>
</evidence>
<dbReference type="GO" id="GO:0005783">
    <property type="term" value="C:endoplasmic reticulum"/>
    <property type="evidence" value="ECO:0007669"/>
    <property type="project" value="TreeGrafter"/>
</dbReference>